<comment type="similarity">
    <text evidence="1">Belongs to the LysR transcriptional regulatory family.</text>
</comment>
<keyword evidence="4" id="KW-0804">Transcription</keyword>
<dbReference type="GO" id="GO:0003700">
    <property type="term" value="F:DNA-binding transcription factor activity"/>
    <property type="evidence" value="ECO:0007669"/>
    <property type="project" value="InterPro"/>
</dbReference>
<dbReference type="Pfam" id="PF03466">
    <property type="entry name" value="LysR_substrate"/>
    <property type="match status" value="1"/>
</dbReference>
<dbReference type="SUPFAM" id="SSF46785">
    <property type="entry name" value="Winged helix' DNA-binding domain"/>
    <property type="match status" value="1"/>
</dbReference>
<comment type="caution">
    <text evidence="6">The sequence shown here is derived from an EMBL/GenBank/DDBJ whole genome shotgun (WGS) entry which is preliminary data.</text>
</comment>
<evidence type="ECO:0000256" key="4">
    <source>
        <dbReference type="ARBA" id="ARBA00023163"/>
    </source>
</evidence>
<evidence type="ECO:0000256" key="1">
    <source>
        <dbReference type="ARBA" id="ARBA00009437"/>
    </source>
</evidence>
<dbReference type="PATRIC" id="fig|1423738.3.peg.403"/>
<protein>
    <submittedName>
        <fullName evidence="6">Transcription regulator</fullName>
    </submittedName>
</protein>
<dbReference type="InterPro" id="IPR000847">
    <property type="entry name" value="LysR_HTH_N"/>
</dbReference>
<evidence type="ECO:0000256" key="3">
    <source>
        <dbReference type="ARBA" id="ARBA00023125"/>
    </source>
</evidence>
<name>A0A0R2BT54_9LACO</name>
<evidence type="ECO:0000259" key="5">
    <source>
        <dbReference type="PROSITE" id="PS50931"/>
    </source>
</evidence>
<dbReference type="Gene3D" id="3.40.190.290">
    <property type="match status" value="1"/>
</dbReference>
<dbReference type="Gene3D" id="1.10.10.10">
    <property type="entry name" value="Winged helix-like DNA-binding domain superfamily/Winged helix DNA-binding domain"/>
    <property type="match status" value="1"/>
</dbReference>
<keyword evidence="2" id="KW-0805">Transcription regulation</keyword>
<dbReference type="SUPFAM" id="SSF53850">
    <property type="entry name" value="Periplasmic binding protein-like II"/>
    <property type="match status" value="1"/>
</dbReference>
<accession>A0A0R2BT54</accession>
<dbReference type="InterPro" id="IPR036388">
    <property type="entry name" value="WH-like_DNA-bd_sf"/>
</dbReference>
<dbReference type="AlphaFoldDB" id="A0A0R2BT54"/>
<dbReference type="InterPro" id="IPR050950">
    <property type="entry name" value="HTH-type_LysR_regulators"/>
</dbReference>
<organism evidence="6 7">
    <name type="scientific">Lapidilactobacillus dextrinicus DSM 20335</name>
    <dbReference type="NCBI Taxonomy" id="1423738"/>
    <lineage>
        <taxon>Bacteria</taxon>
        <taxon>Bacillati</taxon>
        <taxon>Bacillota</taxon>
        <taxon>Bacilli</taxon>
        <taxon>Lactobacillales</taxon>
        <taxon>Lactobacillaceae</taxon>
        <taxon>Lapidilactobacillus</taxon>
    </lineage>
</organism>
<dbReference type="Pfam" id="PF00126">
    <property type="entry name" value="HTH_1"/>
    <property type="match status" value="1"/>
</dbReference>
<dbReference type="OrthoDB" id="9778774at2"/>
<sequence>MVQINSLNMLQFLEELMKHGSFTKAAKNIYVSQPYLTQVIKKKETELGIEIIDRQAHPLQLTEAGRVYYQYLLALVNEQDLLKKNLAKYTSPHKLILHIGVLSSLGTYVLPLFIPQFLAKYPEVKIELTEDVPVRNEQRVLNDELDFLVGQNPETLSPQLTSYDRGTHGYYAVIPESSPLYQPGIVNLPAGSLDLKTLLQQKLILTQSGSAIRRQIDYLIQKLDIQPDIILESNNIFTIGKLAQANLGVTFLPESVTLAPSCGHYNLYQLPLDIVSLNYFIAHSNKKTLNTIEKSLINFFLEKIAENI</sequence>
<evidence type="ECO:0000256" key="2">
    <source>
        <dbReference type="ARBA" id="ARBA00023015"/>
    </source>
</evidence>
<dbReference type="GO" id="GO:0005829">
    <property type="term" value="C:cytosol"/>
    <property type="evidence" value="ECO:0007669"/>
    <property type="project" value="TreeGrafter"/>
</dbReference>
<dbReference type="PANTHER" id="PTHR30419">
    <property type="entry name" value="HTH-TYPE TRANSCRIPTIONAL REGULATOR YBHD"/>
    <property type="match status" value="1"/>
</dbReference>
<evidence type="ECO:0000313" key="6">
    <source>
        <dbReference type="EMBL" id="KRM78659.1"/>
    </source>
</evidence>
<dbReference type="CDD" id="cd05466">
    <property type="entry name" value="PBP2_LTTR_substrate"/>
    <property type="match status" value="1"/>
</dbReference>
<dbReference type="InterPro" id="IPR005119">
    <property type="entry name" value="LysR_subst-bd"/>
</dbReference>
<dbReference type="STRING" id="1423738.FC84_GL000394"/>
<dbReference type="PANTHER" id="PTHR30419:SF8">
    <property type="entry name" value="NITROGEN ASSIMILATION TRANSCRIPTIONAL ACTIVATOR-RELATED"/>
    <property type="match status" value="1"/>
</dbReference>
<dbReference type="PROSITE" id="PS50931">
    <property type="entry name" value="HTH_LYSR"/>
    <property type="match status" value="1"/>
</dbReference>
<keyword evidence="3" id="KW-0238">DNA-binding</keyword>
<dbReference type="GO" id="GO:0003677">
    <property type="term" value="F:DNA binding"/>
    <property type="evidence" value="ECO:0007669"/>
    <property type="project" value="UniProtKB-KW"/>
</dbReference>
<evidence type="ECO:0000313" key="7">
    <source>
        <dbReference type="Proteomes" id="UP000051813"/>
    </source>
</evidence>
<gene>
    <name evidence="6" type="ORF">FC84_GL000394</name>
</gene>
<dbReference type="InterPro" id="IPR036390">
    <property type="entry name" value="WH_DNA-bd_sf"/>
</dbReference>
<reference evidence="6 7" key="1">
    <citation type="journal article" date="2015" name="Genome Announc.">
        <title>Expanding the biotechnology potential of lactobacilli through comparative genomics of 213 strains and associated genera.</title>
        <authorList>
            <person name="Sun Z."/>
            <person name="Harris H.M."/>
            <person name="McCann A."/>
            <person name="Guo C."/>
            <person name="Argimon S."/>
            <person name="Zhang W."/>
            <person name="Yang X."/>
            <person name="Jeffery I.B."/>
            <person name="Cooney J.C."/>
            <person name="Kagawa T.F."/>
            <person name="Liu W."/>
            <person name="Song Y."/>
            <person name="Salvetti E."/>
            <person name="Wrobel A."/>
            <person name="Rasinkangas P."/>
            <person name="Parkhill J."/>
            <person name="Rea M.C."/>
            <person name="O'Sullivan O."/>
            <person name="Ritari J."/>
            <person name="Douillard F.P."/>
            <person name="Paul Ross R."/>
            <person name="Yang R."/>
            <person name="Briner A.E."/>
            <person name="Felis G.E."/>
            <person name="de Vos W.M."/>
            <person name="Barrangou R."/>
            <person name="Klaenhammer T.R."/>
            <person name="Caufield P.W."/>
            <person name="Cui Y."/>
            <person name="Zhang H."/>
            <person name="O'Toole P.W."/>
        </authorList>
    </citation>
    <scope>NUCLEOTIDE SEQUENCE [LARGE SCALE GENOMIC DNA]</scope>
    <source>
        <strain evidence="6 7">DSM 20335</strain>
    </source>
</reference>
<feature type="domain" description="HTH lysR-type" evidence="5">
    <location>
        <begin position="5"/>
        <end position="62"/>
    </location>
</feature>
<dbReference type="EMBL" id="AYYK01000013">
    <property type="protein sequence ID" value="KRM78659.1"/>
    <property type="molecule type" value="Genomic_DNA"/>
</dbReference>
<proteinExistence type="inferred from homology"/>
<keyword evidence="7" id="KW-1185">Reference proteome</keyword>
<dbReference type="RefSeq" id="WP_057756998.1">
    <property type="nucleotide sequence ID" value="NZ_AYYK01000013.1"/>
</dbReference>
<dbReference type="Proteomes" id="UP000051813">
    <property type="component" value="Unassembled WGS sequence"/>
</dbReference>